<evidence type="ECO:0000256" key="1">
    <source>
        <dbReference type="SAM" id="Phobius"/>
    </source>
</evidence>
<keyword evidence="1" id="KW-0472">Membrane</keyword>
<evidence type="ECO:0000313" key="2">
    <source>
        <dbReference type="EMBL" id="MDQ0154266.1"/>
    </source>
</evidence>
<protein>
    <recommendedName>
        <fullName evidence="4">Yip1 domain-containing protein</fullName>
    </recommendedName>
</protein>
<feature type="transmembrane region" description="Helical" evidence="1">
    <location>
        <begin position="116"/>
        <end position="136"/>
    </location>
</feature>
<sequence>MLFHVQLWRGLRTPYISSHQLNKAEKYSGIWKKTSLLLVVTFVLATISAYFGIGSEQLSKLIYETTDTQLSTIKALFAMGQVLQSVLVTALIIFFPALIFWIFTDVEYRKLVVMQLYAASIFLIEKALILPMKLYWGLDHASSPFSIGVIAQYLTDYELISNFFGVISLFSIWVIILQFKYLRVITEKSAKYILILTLSINLFMWVFFALFTFIKFEVLF</sequence>
<evidence type="ECO:0008006" key="4">
    <source>
        <dbReference type="Google" id="ProtNLM"/>
    </source>
</evidence>
<keyword evidence="3" id="KW-1185">Reference proteome</keyword>
<feature type="transmembrane region" description="Helical" evidence="1">
    <location>
        <begin position="36"/>
        <end position="53"/>
    </location>
</feature>
<feature type="transmembrane region" description="Helical" evidence="1">
    <location>
        <begin position="193"/>
        <end position="214"/>
    </location>
</feature>
<dbReference type="Proteomes" id="UP001231362">
    <property type="component" value="Unassembled WGS sequence"/>
</dbReference>
<accession>A0ABT9UZY4</accession>
<comment type="caution">
    <text evidence="2">The sequence shown here is derived from an EMBL/GenBank/DDBJ whole genome shotgun (WGS) entry which is preliminary data.</text>
</comment>
<reference evidence="2 3" key="1">
    <citation type="submission" date="2023-07" db="EMBL/GenBank/DDBJ databases">
        <title>Genomic Encyclopedia of Type Strains, Phase IV (KMG-IV): sequencing the most valuable type-strain genomes for metagenomic binning, comparative biology and taxonomic classification.</title>
        <authorList>
            <person name="Goeker M."/>
        </authorList>
    </citation>
    <scope>NUCLEOTIDE SEQUENCE [LARGE SCALE GENOMIC DNA]</scope>
    <source>
        <strain evidence="2 3">DSM 23948</strain>
    </source>
</reference>
<dbReference type="RefSeq" id="WP_307148879.1">
    <property type="nucleotide sequence ID" value="NZ_JAUSTU010000002.1"/>
</dbReference>
<dbReference type="EMBL" id="JAUSTU010000002">
    <property type="protein sequence ID" value="MDQ0154266.1"/>
    <property type="molecule type" value="Genomic_DNA"/>
</dbReference>
<name>A0ABT9UZY4_9BACL</name>
<keyword evidence="1" id="KW-1133">Transmembrane helix</keyword>
<proteinExistence type="predicted"/>
<gene>
    <name evidence="2" type="ORF">J2S07_000570</name>
</gene>
<evidence type="ECO:0000313" key="3">
    <source>
        <dbReference type="Proteomes" id="UP001231362"/>
    </source>
</evidence>
<feature type="transmembrane region" description="Helical" evidence="1">
    <location>
        <begin position="159"/>
        <end position="181"/>
    </location>
</feature>
<organism evidence="2 3">
    <name type="scientific">Anoxybacillus andreesenii</name>
    <dbReference type="NCBI Taxonomy" id="1325932"/>
    <lineage>
        <taxon>Bacteria</taxon>
        <taxon>Bacillati</taxon>
        <taxon>Bacillota</taxon>
        <taxon>Bacilli</taxon>
        <taxon>Bacillales</taxon>
        <taxon>Anoxybacillaceae</taxon>
        <taxon>Anoxybacillus</taxon>
    </lineage>
</organism>
<keyword evidence="1" id="KW-0812">Transmembrane</keyword>
<feature type="transmembrane region" description="Helical" evidence="1">
    <location>
        <begin position="82"/>
        <end position="104"/>
    </location>
</feature>